<dbReference type="Proteomes" id="UP001175271">
    <property type="component" value="Unassembled WGS sequence"/>
</dbReference>
<proteinExistence type="predicted"/>
<sequence length="221" mass="24423">MYHPSRYPLHLAPFSSTSESDSDDIICDQVMQRYLSRENPGNTSTFLNTTLVSRNETPPPNESINPDNSCYLIDINDGNAGGEVAGTAAPQEALADYGRNSLRRICNTPEIIGALNNFDSLNESLAADGSVFADNENEPLYARETPGLPNADVPAALSTDNRSFEPSLLIDAPIVEGPAAPENDRDFLRRLTFLLTDHPELVNYLPQDKVSKFQEIIMRHW</sequence>
<protein>
    <submittedName>
        <fullName evidence="2">Uncharacterized protein</fullName>
    </submittedName>
</protein>
<evidence type="ECO:0000313" key="3">
    <source>
        <dbReference type="Proteomes" id="UP001175271"/>
    </source>
</evidence>
<evidence type="ECO:0000313" key="2">
    <source>
        <dbReference type="EMBL" id="KAK0422147.1"/>
    </source>
</evidence>
<comment type="caution">
    <text evidence="2">The sequence shown here is derived from an EMBL/GenBank/DDBJ whole genome shotgun (WGS) entry which is preliminary data.</text>
</comment>
<accession>A0AA39M5X3</accession>
<name>A0AA39M5X3_9BILA</name>
<gene>
    <name evidence="2" type="ORF">QR680_007394</name>
</gene>
<reference evidence="2" key="1">
    <citation type="submission" date="2023-06" db="EMBL/GenBank/DDBJ databases">
        <title>Genomic analysis of the entomopathogenic nematode Steinernema hermaphroditum.</title>
        <authorList>
            <person name="Schwarz E.M."/>
            <person name="Heppert J.K."/>
            <person name="Baniya A."/>
            <person name="Schwartz H.T."/>
            <person name="Tan C.-H."/>
            <person name="Antoshechkin I."/>
            <person name="Sternberg P.W."/>
            <person name="Goodrich-Blair H."/>
            <person name="Dillman A.R."/>
        </authorList>
    </citation>
    <scope>NUCLEOTIDE SEQUENCE</scope>
    <source>
        <strain evidence="2">PS9179</strain>
        <tissue evidence="2">Whole animal</tissue>
    </source>
</reference>
<organism evidence="2 3">
    <name type="scientific">Steinernema hermaphroditum</name>
    <dbReference type="NCBI Taxonomy" id="289476"/>
    <lineage>
        <taxon>Eukaryota</taxon>
        <taxon>Metazoa</taxon>
        <taxon>Ecdysozoa</taxon>
        <taxon>Nematoda</taxon>
        <taxon>Chromadorea</taxon>
        <taxon>Rhabditida</taxon>
        <taxon>Tylenchina</taxon>
        <taxon>Panagrolaimomorpha</taxon>
        <taxon>Strongyloidoidea</taxon>
        <taxon>Steinernematidae</taxon>
        <taxon>Steinernema</taxon>
    </lineage>
</organism>
<keyword evidence="3" id="KW-1185">Reference proteome</keyword>
<feature type="region of interest" description="Disordered" evidence="1">
    <location>
        <begin position="1"/>
        <end position="22"/>
    </location>
</feature>
<evidence type="ECO:0000256" key="1">
    <source>
        <dbReference type="SAM" id="MobiDB-lite"/>
    </source>
</evidence>
<dbReference type="EMBL" id="JAUCMV010000001">
    <property type="protein sequence ID" value="KAK0422147.1"/>
    <property type="molecule type" value="Genomic_DNA"/>
</dbReference>
<dbReference type="AlphaFoldDB" id="A0AA39M5X3"/>